<dbReference type="PROSITE" id="PS51257">
    <property type="entry name" value="PROKAR_LIPOPROTEIN"/>
    <property type="match status" value="1"/>
</dbReference>
<sequence length="63" mass="6901">MRILAIVIPVASLALLSGCAPSQEQIKAACEKDAGTKGADAVKVCIDRTNFELARQWWKFNRP</sequence>
<feature type="signal peptide" evidence="1">
    <location>
        <begin position="1"/>
        <end position="22"/>
    </location>
</feature>
<dbReference type="RefSeq" id="WP_367625464.1">
    <property type="nucleotide sequence ID" value="NZ_JBFNQD010000008.1"/>
</dbReference>
<organism evidence="2 3">
    <name type="scientific">Labrys neptuniae</name>
    <dbReference type="NCBI Taxonomy" id="376174"/>
    <lineage>
        <taxon>Bacteria</taxon>
        <taxon>Pseudomonadati</taxon>
        <taxon>Pseudomonadota</taxon>
        <taxon>Alphaproteobacteria</taxon>
        <taxon>Hyphomicrobiales</taxon>
        <taxon>Xanthobacteraceae</taxon>
        <taxon>Labrys</taxon>
    </lineage>
</organism>
<comment type="caution">
    <text evidence="2">The sequence shown here is derived from an EMBL/GenBank/DDBJ whole genome shotgun (WGS) entry which is preliminary data.</text>
</comment>
<evidence type="ECO:0000313" key="3">
    <source>
        <dbReference type="Proteomes" id="UP001555786"/>
    </source>
</evidence>
<gene>
    <name evidence="2" type="ORF">ABXS05_22660</name>
</gene>
<feature type="chain" id="PRO_5045689822" description="Entry exclusion lipoprotein TrbK" evidence="1">
    <location>
        <begin position="23"/>
        <end position="63"/>
    </location>
</feature>
<name>A0ABV3PRV0_9HYPH</name>
<protein>
    <recommendedName>
        <fullName evidence="4">Entry exclusion lipoprotein TrbK</fullName>
    </recommendedName>
</protein>
<evidence type="ECO:0000313" key="2">
    <source>
        <dbReference type="EMBL" id="MEW9308372.1"/>
    </source>
</evidence>
<dbReference type="Proteomes" id="UP001555786">
    <property type="component" value="Unassembled WGS sequence"/>
</dbReference>
<evidence type="ECO:0000256" key="1">
    <source>
        <dbReference type="SAM" id="SignalP"/>
    </source>
</evidence>
<reference evidence="2 3" key="1">
    <citation type="submission" date="2024-07" db="EMBL/GenBank/DDBJ databases">
        <title>Description of Labrys sedimenti sp. nov., isolated from a diclofenac-degrading enrichment culture.</title>
        <authorList>
            <person name="Tancsics A."/>
            <person name="Csepanyi A."/>
        </authorList>
    </citation>
    <scope>NUCLEOTIDE SEQUENCE [LARGE SCALE GENOMIC DNA]</scope>
    <source>
        <strain evidence="2 3">LMG 23578</strain>
    </source>
</reference>
<keyword evidence="3" id="KW-1185">Reference proteome</keyword>
<proteinExistence type="predicted"/>
<evidence type="ECO:0008006" key="4">
    <source>
        <dbReference type="Google" id="ProtNLM"/>
    </source>
</evidence>
<keyword evidence="1" id="KW-0732">Signal</keyword>
<dbReference type="EMBL" id="JBFNQD010000008">
    <property type="protein sequence ID" value="MEW9308372.1"/>
    <property type="molecule type" value="Genomic_DNA"/>
</dbReference>
<accession>A0ABV3PRV0</accession>